<proteinExistence type="inferred from homology"/>
<protein>
    <recommendedName>
        <fullName evidence="8 9">7-methyl-GTP pyrophosphatase</fullName>
        <shortName evidence="9">m(7)GTP pyrophosphatase</shortName>
        <ecNumber evidence="9">3.6.1.-</ecNumber>
    </recommendedName>
</protein>
<evidence type="ECO:0000256" key="4">
    <source>
        <dbReference type="ARBA" id="ARBA00023080"/>
    </source>
</evidence>
<comment type="caution">
    <text evidence="10">The sequence shown here is derived from an EMBL/GenBank/DDBJ whole genome shotgun (WGS) entry which is preliminary data.</text>
</comment>
<dbReference type="PANTHER" id="PTHR43213:SF10">
    <property type="entry name" value="7-METHYL-GTP PYROPHOSPHATASE"/>
    <property type="match status" value="1"/>
</dbReference>
<dbReference type="Proteomes" id="UP000301751">
    <property type="component" value="Unassembled WGS sequence"/>
</dbReference>
<evidence type="ECO:0000313" key="10">
    <source>
        <dbReference type="EMBL" id="GCL63505.1"/>
    </source>
</evidence>
<keyword evidence="4 9" id="KW-0546">Nucleotide metabolism</keyword>
<comment type="caution">
    <text evidence="9">Lacks conserved residue(s) required for the propagation of feature annotation.</text>
</comment>
<feature type="active site" description="Proton acceptor" evidence="9">
    <location>
        <position position="81"/>
    </location>
</feature>
<evidence type="ECO:0000256" key="6">
    <source>
        <dbReference type="ARBA" id="ARBA00053369"/>
    </source>
</evidence>
<dbReference type="InterPro" id="IPR029001">
    <property type="entry name" value="ITPase-like_fam"/>
</dbReference>
<dbReference type="Gene3D" id="3.90.950.10">
    <property type="match status" value="1"/>
</dbReference>
<dbReference type="CDD" id="cd00555">
    <property type="entry name" value="Maf"/>
    <property type="match status" value="1"/>
</dbReference>
<dbReference type="SUPFAM" id="SSF52972">
    <property type="entry name" value="ITPase-like"/>
    <property type="match status" value="1"/>
</dbReference>
<evidence type="ECO:0000313" key="11">
    <source>
        <dbReference type="Proteomes" id="UP000301751"/>
    </source>
</evidence>
<gene>
    <name evidence="10" type="ORF">AQPW35_25860</name>
</gene>
<evidence type="ECO:0000256" key="5">
    <source>
        <dbReference type="ARBA" id="ARBA00050213"/>
    </source>
</evidence>
<comment type="subcellular location">
    <subcellularLocation>
        <location evidence="1 9">Cytoplasm</location>
    </subcellularLocation>
</comment>
<sequence>MTMPPPAGLAPRRLPLVLGSTSPYRRELLARLRLDFSVDAPRVDETPRMGEAPAQLAQRLALEKAKDVASRHPGAVVIGADQVADLDGQPIGKPGRHDRAVAQLQAMRGRQVVFHTAVAVVRSDTGFAQGLLAQVAVTFRALADAEIEHYLRLEQPYDCAGSAKCETLGIALLERIDSDDPTALVGLPLIRTCALLRLAGIDPLVVPA</sequence>
<feature type="site" description="Important for substrate specificity" evidence="9">
    <location>
        <position position="82"/>
    </location>
</feature>
<feature type="site" description="Important for substrate specificity" evidence="9">
    <location>
        <position position="166"/>
    </location>
</feature>
<dbReference type="EMBL" id="BJCL01000006">
    <property type="protein sequence ID" value="GCL63505.1"/>
    <property type="molecule type" value="Genomic_DNA"/>
</dbReference>
<dbReference type="GO" id="GO:0009117">
    <property type="term" value="P:nucleotide metabolic process"/>
    <property type="evidence" value="ECO:0007669"/>
    <property type="project" value="UniProtKB-KW"/>
</dbReference>
<evidence type="ECO:0000256" key="7">
    <source>
        <dbReference type="ARBA" id="ARBA00060749"/>
    </source>
</evidence>
<dbReference type="AlphaFoldDB" id="A0A480AUQ8"/>
<comment type="catalytic activity">
    <reaction evidence="5 9">
        <text>N(7)-methyl-GTP + H2O = N(7)-methyl-GMP + diphosphate + H(+)</text>
        <dbReference type="Rhea" id="RHEA:58744"/>
        <dbReference type="ChEBI" id="CHEBI:15377"/>
        <dbReference type="ChEBI" id="CHEBI:15378"/>
        <dbReference type="ChEBI" id="CHEBI:33019"/>
        <dbReference type="ChEBI" id="CHEBI:58285"/>
        <dbReference type="ChEBI" id="CHEBI:87133"/>
    </reaction>
</comment>
<keyword evidence="11" id="KW-1185">Reference proteome</keyword>
<dbReference type="PANTHER" id="PTHR43213">
    <property type="entry name" value="BIFUNCTIONAL DTTP/UTP PYROPHOSPHATASE/METHYLTRANSFERASE PROTEIN-RELATED"/>
    <property type="match status" value="1"/>
</dbReference>
<dbReference type="EC" id="3.6.1.-" evidence="9"/>
<keyword evidence="3 9" id="KW-0378">Hydrolase</keyword>
<feature type="site" description="Important for substrate specificity" evidence="9">
    <location>
        <position position="24"/>
    </location>
</feature>
<reference evidence="11" key="1">
    <citation type="submission" date="2019-03" db="EMBL/GenBank/DDBJ databases">
        <title>Aquabacterium pictum sp.nov., the first bacteriochlorophyll a-containing freshwater bacterium in the genus Aquabacterium of the class Betaproteobacteria.</title>
        <authorList>
            <person name="Hirose S."/>
            <person name="Tank M."/>
            <person name="Hara E."/>
            <person name="Tamaki H."/>
            <person name="Takaichi S."/>
            <person name="Haruta S."/>
            <person name="Hanada S."/>
        </authorList>
    </citation>
    <scope>NUCLEOTIDE SEQUENCE [LARGE SCALE GENOMIC DNA]</scope>
    <source>
        <strain evidence="11">W35</strain>
    </source>
</reference>
<dbReference type="RefSeq" id="WP_137733252.1">
    <property type="nucleotide sequence ID" value="NZ_BJCL01000006.1"/>
</dbReference>
<dbReference type="GO" id="GO:0005737">
    <property type="term" value="C:cytoplasm"/>
    <property type="evidence" value="ECO:0007669"/>
    <property type="project" value="UniProtKB-SubCell"/>
</dbReference>
<evidence type="ECO:0000256" key="1">
    <source>
        <dbReference type="ARBA" id="ARBA00004496"/>
    </source>
</evidence>
<comment type="similarity">
    <text evidence="7 9">Belongs to the Maf family. YceF subfamily.</text>
</comment>
<organism evidence="10 11">
    <name type="scientific">Pseudaquabacterium pictum</name>
    <dbReference type="NCBI Taxonomy" id="2315236"/>
    <lineage>
        <taxon>Bacteria</taxon>
        <taxon>Pseudomonadati</taxon>
        <taxon>Pseudomonadota</taxon>
        <taxon>Betaproteobacteria</taxon>
        <taxon>Burkholderiales</taxon>
        <taxon>Sphaerotilaceae</taxon>
        <taxon>Pseudaquabacterium</taxon>
    </lineage>
</organism>
<dbReference type="NCBIfam" id="TIGR00172">
    <property type="entry name" value="maf"/>
    <property type="match status" value="1"/>
</dbReference>
<dbReference type="PIRSF" id="PIRSF006305">
    <property type="entry name" value="Maf"/>
    <property type="match status" value="1"/>
</dbReference>
<comment type="function">
    <text evidence="6 9">Nucleoside triphosphate pyrophosphatase that hydrolyzes 7-methyl-GTP (m(7)GTP). May have a dual role in cell division arrest and in preventing the incorporation of modified nucleotides into cellular nucleic acids.</text>
</comment>
<dbReference type="InterPro" id="IPR003697">
    <property type="entry name" value="Maf-like"/>
</dbReference>
<name>A0A480AUQ8_9BURK</name>
<dbReference type="GO" id="GO:0047429">
    <property type="term" value="F:nucleoside triphosphate diphosphatase activity"/>
    <property type="evidence" value="ECO:0007669"/>
    <property type="project" value="InterPro"/>
</dbReference>
<evidence type="ECO:0000256" key="9">
    <source>
        <dbReference type="HAMAP-Rule" id="MF_00528"/>
    </source>
</evidence>
<dbReference type="OrthoDB" id="9813694at2"/>
<dbReference type="Pfam" id="PF02545">
    <property type="entry name" value="Maf"/>
    <property type="match status" value="1"/>
</dbReference>
<accession>A0A480AUQ8</accession>
<evidence type="ECO:0000256" key="8">
    <source>
        <dbReference type="ARBA" id="ARBA00068163"/>
    </source>
</evidence>
<comment type="cofactor">
    <cofactor evidence="9">
        <name>a divalent metal cation</name>
        <dbReference type="ChEBI" id="CHEBI:60240"/>
    </cofactor>
</comment>
<evidence type="ECO:0000256" key="2">
    <source>
        <dbReference type="ARBA" id="ARBA00022490"/>
    </source>
</evidence>
<dbReference type="FunFam" id="3.90.950.10:FF:000005">
    <property type="entry name" value="7-methyl-GTP pyrophosphatase"/>
    <property type="match status" value="1"/>
</dbReference>
<keyword evidence="2 9" id="KW-0963">Cytoplasm</keyword>
<dbReference type="HAMAP" id="MF_00528">
    <property type="entry name" value="Maf"/>
    <property type="match status" value="1"/>
</dbReference>
<evidence type="ECO:0000256" key="3">
    <source>
        <dbReference type="ARBA" id="ARBA00022801"/>
    </source>
</evidence>